<dbReference type="Gene3D" id="3.30.1490.20">
    <property type="entry name" value="ATP-grasp fold, A domain"/>
    <property type="match status" value="1"/>
</dbReference>
<dbReference type="InterPro" id="IPR018274">
    <property type="entry name" value="PEP_util_AS"/>
</dbReference>
<evidence type="ECO:0000259" key="14">
    <source>
        <dbReference type="Pfam" id="PF01326"/>
    </source>
</evidence>
<feature type="domain" description="PEP-utilising enzyme mobile" evidence="13">
    <location>
        <begin position="389"/>
        <end position="460"/>
    </location>
</feature>
<evidence type="ECO:0000259" key="15">
    <source>
        <dbReference type="Pfam" id="PF02896"/>
    </source>
</evidence>
<feature type="domain" description="Pyruvate phosphate dikinase AMP/ATP-binding" evidence="14">
    <location>
        <begin position="19"/>
        <end position="352"/>
    </location>
</feature>
<accession>A0A133VQZ2</accession>
<dbReference type="EMBL" id="LHYJ01000001">
    <property type="protein sequence ID" value="KXB08850.1"/>
    <property type="molecule type" value="Genomic_DNA"/>
</dbReference>
<dbReference type="InterPro" id="IPR000121">
    <property type="entry name" value="PEP_util_C"/>
</dbReference>
<dbReference type="GO" id="GO:0006094">
    <property type="term" value="P:gluconeogenesis"/>
    <property type="evidence" value="ECO:0007669"/>
    <property type="project" value="UniProtKB-UniPathway"/>
</dbReference>
<dbReference type="NCBIfam" id="NF005057">
    <property type="entry name" value="PRK06464.1"/>
    <property type="match status" value="1"/>
</dbReference>
<keyword evidence="6 12" id="KW-0479">Metal-binding</keyword>
<comment type="cofactor">
    <cofactor evidence="1 12">
        <name>Mg(2+)</name>
        <dbReference type="ChEBI" id="CHEBI:18420"/>
    </cofactor>
</comment>
<dbReference type="UniPathway" id="UPA00138"/>
<evidence type="ECO:0000256" key="11">
    <source>
        <dbReference type="ARBA" id="ARBA00047700"/>
    </source>
</evidence>
<dbReference type="Gene3D" id="3.30.470.20">
    <property type="entry name" value="ATP-grasp fold, B domain"/>
    <property type="match status" value="1"/>
</dbReference>
<dbReference type="PIRSF" id="PIRSF000854">
    <property type="entry name" value="PEP_synthase"/>
    <property type="match status" value="1"/>
</dbReference>
<evidence type="ECO:0000256" key="12">
    <source>
        <dbReference type="PIRNR" id="PIRNR000854"/>
    </source>
</evidence>
<dbReference type="PROSITE" id="PS00742">
    <property type="entry name" value="PEP_ENZYMES_2"/>
    <property type="match status" value="1"/>
</dbReference>
<evidence type="ECO:0000313" key="17">
    <source>
        <dbReference type="Proteomes" id="UP000070175"/>
    </source>
</evidence>
<protein>
    <recommendedName>
        <fullName evidence="12">Phosphoenolpyruvate synthase</fullName>
        <shortName evidence="12">PEP synthase</shortName>
        <ecNumber evidence="12">2.7.9.2</ecNumber>
    </recommendedName>
    <alternativeName>
        <fullName evidence="12">Pyruvate, water dikinase</fullName>
    </alternativeName>
</protein>
<dbReference type="PANTHER" id="PTHR43030:SF1">
    <property type="entry name" value="PHOSPHOENOLPYRUVATE SYNTHASE"/>
    <property type="match status" value="1"/>
</dbReference>
<dbReference type="GO" id="GO:0046872">
    <property type="term" value="F:metal ion binding"/>
    <property type="evidence" value="ECO:0007669"/>
    <property type="project" value="UniProtKB-KW"/>
</dbReference>
<evidence type="ECO:0000256" key="6">
    <source>
        <dbReference type="ARBA" id="ARBA00022723"/>
    </source>
</evidence>
<dbReference type="PATRIC" id="fig|1698285.3.peg.20"/>
<evidence type="ECO:0000256" key="10">
    <source>
        <dbReference type="ARBA" id="ARBA00022842"/>
    </source>
</evidence>
<comment type="similarity">
    <text evidence="4 12">Belongs to the PEP-utilizing enzyme family.</text>
</comment>
<gene>
    <name evidence="16" type="ORF">AKJ56_00100</name>
</gene>
<keyword evidence="10 12" id="KW-0460">Magnesium</keyword>
<dbReference type="Pfam" id="PF00391">
    <property type="entry name" value="PEP-utilizers"/>
    <property type="match status" value="1"/>
</dbReference>
<proteinExistence type="inferred from homology"/>
<evidence type="ECO:0000256" key="4">
    <source>
        <dbReference type="ARBA" id="ARBA00007837"/>
    </source>
</evidence>
<dbReference type="NCBIfam" id="TIGR01418">
    <property type="entry name" value="PEP_synth"/>
    <property type="match status" value="1"/>
</dbReference>
<keyword evidence="5 12" id="KW-0808">Transferase</keyword>
<dbReference type="SUPFAM" id="SSF52009">
    <property type="entry name" value="Phosphohistidine domain"/>
    <property type="match status" value="1"/>
</dbReference>
<dbReference type="InterPro" id="IPR008279">
    <property type="entry name" value="PEP-util_enz_mobile_dom"/>
</dbReference>
<evidence type="ECO:0000256" key="2">
    <source>
        <dbReference type="ARBA" id="ARBA00002988"/>
    </source>
</evidence>
<keyword evidence="17" id="KW-1185">Reference proteome</keyword>
<comment type="pathway">
    <text evidence="3 12">Carbohydrate biosynthesis; gluconeogenesis.</text>
</comment>
<dbReference type="PANTHER" id="PTHR43030">
    <property type="entry name" value="PHOSPHOENOLPYRUVATE SYNTHASE"/>
    <property type="match status" value="1"/>
</dbReference>
<evidence type="ECO:0000256" key="7">
    <source>
        <dbReference type="ARBA" id="ARBA00022741"/>
    </source>
</evidence>
<dbReference type="Proteomes" id="UP000070175">
    <property type="component" value="Unassembled WGS sequence"/>
</dbReference>
<comment type="catalytic activity">
    <reaction evidence="11 12">
        <text>pyruvate + ATP + H2O = phosphoenolpyruvate + AMP + phosphate + 2 H(+)</text>
        <dbReference type="Rhea" id="RHEA:11364"/>
        <dbReference type="ChEBI" id="CHEBI:15361"/>
        <dbReference type="ChEBI" id="CHEBI:15377"/>
        <dbReference type="ChEBI" id="CHEBI:15378"/>
        <dbReference type="ChEBI" id="CHEBI:30616"/>
        <dbReference type="ChEBI" id="CHEBI:43474"/>
        <dbReference type="ChEBI" id="CHEBI:58702"/>
        <dbReference type="ChEBI" id="CHEBI:456215"/>
        <dbReference type="EC" id="2.7.9.2"/>
    </reaction>
</comment>
<evidence type="ECO:0000256" key="3">
    <source>
        <dbReference type="ARBA" id="ARBA00004742"/>
    </source>
</evidence>
<dbReference type="SUPFAM" id="SSF56059">
    <property type="entry name" value="Glutathione synthetase ATP-binding domain-like"/>
    <property type="match status" value="1"/>
</dbReference>
<comment type="caution">
    <text evidence="16">The sequence shown here is derived from an EMBL/GenBank/DDBJ whole genome shotgun (WGS) entry which is preliminary data.</text>
</comment>
<name>A0A133VQZ2_9EURY</name>
<dbReference type="InterPro" id="IPR036637">
    <property type="entry name" value="Phosphohistidine_dom_sf"/>
</dbReference>
<keyword evidence="7 12" id="KW-0547">Nucleotide-binding</keyword>
<comment type="function">
    <text evidence="2 12">Catalyzes the phosphorylation of pyruvate to phosphoenolpyruvate.</text>
</comment>
<dbReference type="Gene3D" id="3.50.30.10">
    <property type="entry name" value="Phosphohistidine domain"/>
    <property type="match status" value="1"/>
</dbReference>
<organism evidence="16 17">
    <name type="scientific">candidate division MSBL1 archaeon SCGC-AAA382N08</name>
    <dbReference type="NCBI Taxonomy" id="1698285"/>
    <lineage>
        <taxon>Archaea</taxon>
        <taxon>Methanobacteriati</taxon>
        <taxon>Methanobacteriota</taxon>
        <taxon>candidate division MSBL1</taxon>
    </lineage>
</organism>
<evidence type="ECO:0000256" key="5">
    <source>
        <dbReference type="ARBA" id="ARBA00022679"/>
    </source>
</evidence>
<dbReference type="SUPFAM" id="SSF51621">
    <property type="entry name" value="Phosphoenolpyruvate/pyruvate domain"/>
    <property type="match status" value="1"/>
</dbReference>
<dbReference type="GO" id="GO:0005524">
    <property type="term" value="F:ATP binding"/>
    <property type="evidence" value="ECO:0007669"/>
    <property type="project" value="UniProtKB-KW"/>
</dbReference>
<dbReference type="FunFam" id="3.30.1490.20:FF:000010">
    <property type="entry name" value="Phosphoenolpyruvate synthase"/>
    <property type="match status" value="1"/>
</dbReference>
<keyword evidence="16" id="KW-0670">Pyruvate</keyword>
<dbReference type="InterPro" id="IPR023151">
    <property type="entry name" value="PEP_util_CS"/>
</dbReference>
<dbReference type="AlphaFoldDB" id="A0A133VQZ2"/>
<reference evidence="16 17" key="1">
    <citation type="journal article" date="2016" name="Sci. Rep.">
        <title>Metabolic traits of an uncultured archaeal lineage -MSBL1- from brine pools of the Red Sea.</title>
        <authorList>
            <person name="Mwirichia R."/>
            <person name="Alam I."/>
            <person name="Rashid M."/>
            <person name="Vinu M."/>
            <person name="Ba-Alawi W."/>
            <person name="Anthony Kamau A."/>
            <person name="Kamanda Ngugi D."/>
            <person name="Goker M."/>
            <person name="Klenk H.P."/>
            <person name="Bajic V."/>
            <person name="Stingl U."/>
        </authorList>
    </citation>
    <scope>NUCLEOTIDE SEQUENCE [LARGE SCALE GENOMIC DNA]</scope>
    <source>
        <strain evidence="16">SCGC-AAA382N08</strain>
    </source>
</reference>
<evidence type="ECO:0000256" key="8">
    <source>
        <dbReference type="ARBA" id="ARBA00022777"/>
    </source>
</evidence>
<dbReference type="PROSITE" id="PS00370">
    <property type="entry name" value="PEP_ENZYMES_PHOS_SITE"/>
    <property type="match status" value="1"/>
</dbReference>
<evidence type="ECO:0000313" key="16">
    <source>
        <dbReference type="EMBL" id="KXB08850.1"/>
    </source>
</evidence>
<evidence type="ECO:0000256" key="9">
    <source>
        <dbReference type="ARBA" id="ARBA00022840"/>
    </source>
</evidence>
<dbReference type="InterPro" id="IPR013815">
    <property type="entry name" value="ATP_grasp_subdomain_1"/>
</dbReference>
<keyword evidence="9 12" id="KW-0067">ATP-binding</keyword>
<evidence type="ECO:0000256" key="1">
    <source>
        <dbReference type="ARBA" id="ARBA00001946"/>
    </source>
</evidence>
<dbReference type="Pfam" id="PF01326">
    <property type="entry name" value="PPDK_N"/>
    <property type="match status" value="1"/>
</dbReference>
<feature type="domain" description="PEP-utilising enzyme C-terminal" evidence="15">
    <location>
        <begin position="485"/>
        <end position="790"/>
    </location>
</feature>
<evidence type="ECO:0000259" key="13">
    <source>
        <dbReference type="Pfam" id="PF00391"/>
    </source>
</evidence>
<dbReference type="GO" id="GO:0008986">
    <property type="term" value="F:pyruvate, water dikinase activity"/>
    <property type="evidence" value="ECO:0007669"/>
    <property type="project" value="UniProtKB-EC"/>
</dbReference>
<dbReference type="EC" id="2.7.9.2" evidence="12"/>
<dbReference type="InterPro" id="IPR002192">
    <property type="entry name" value="PPDK_AMP/ATP-bd"/>
</dbReference>
<sequence length="801" mass="89964">MPEDKNILWFEEITADNVEQVGGKNASLGEMYSQLVPKGVNIPNGFALTTEAFWYYLEENDLNKKIEELFEQANLNNLSELKRVGEEARSLIEAGEFPSDLKQEALEAYSQLSKEYDQEQLDVAVRSSGTAEDQIGASFAGQFETFLNVSEEEKLLESMKKCMASLFNDRAIAYKEEKGFSHLNIALSVTVQKMVRSDLASSGIMFTLDTETGFKDAVLINSIWGVGEMIVKGRITPDTFYVFKPKLKQGYDSIIRKDLGRKDKKLIYDAQGGLKEEKVSEEKQLEFSLDDGEILTLAEWACLIEDHYSEREGGWMPQDIEWAKDGKTGELFVVQSRPETVHSQEKETTLKEYDIETEEEPVVEGIAIGEKIGDGDVHVIPSVSEISEFEEGEVLVTEMTDPDWVVIMRKASAIVTDEGGKTSHAAIVSRELGVPCIVGSENATEVLETGQRVTVDCTQGLDGRVFDGKVSYDVKEYNLEKIPDLDTKIMVNIGAPEIAFKTSFLPQDGVGLAREEFIITEKIRVHPLALLYFDELEEYGGNQELKKEIEEITVEHDDKREFFVKELAEGIAQIAAAFYPEPVIVRFSDFKTNEYKNLVGGELFEEEEANPMLGFRGACRYLDEEFQPAFEMEVEAIERVREKFGLDNVDVMIPFCRTVEEGEQVIEVMEGAGLKREDLNVYVMCEIPSNVILADEFLDVFDGMSIGTNDLTQLSLGMDRDNAKIAGVSDERDPTIKKMLSKVINLSNQRDKYNGICGEAPSTYPEFAQFLQEEGIDSMSLNPNRVIKTILILAGEEDQIQ</sequence>
<dbReference type="Pfam" id="PF02896">
    <property type="entry name" value="PEP-utilizers_C"/>
    <property type="match status" value="1"/>
</dbReference>
<keyword evidence="8 12" id="KW-0418">Kinase</keyword>
<dbReference type="InterPro" id="IPR015813">
    <property type="entry name" value="Pyrv/PenolPyrv_kinase-like_dom"/>
</dbReference>
<dbReference type="InterPro" id="IPR006319">
    <property type="entry name" value="PEP_synth"/>
</dbReference>
<dbReference type="Gene3D" id="3.20.20.60">
    <property type="entry name" value="Phosphoenolpyruvate-binding domains"/>
    <property type="match status" value="1"/>
</dbReference>
<dbReference type="InterPro" id="IPR040442">
    <property type="entry name" value="Pyrv_kinase-like_dom_sf"/>
</dbReference>